<keyword evidence="1" id="KW-0862">Zinc</keyword>
<evidence type="ECO:0000256" key="3">
    <source>
        <dbReference type="SAM" id="MobiDB-lite"/>
    </source>
</evidence>
<dbReference type="GO" id="GO:0061630">
    <property type="term" value="F:ubiquitin protein ligase activity"/>
    <property type="evidence" value="ECO:0007669"/>
    <property type="project" value="TreeGrafter"/>
</dbReference>
<reference evidence="5" key="1">
    <citation type="submission" date="2020-06" db="EMBL/GenBank/DDBJ databases">
        <title>Draft genome of Bugula neritina, a colonial animal packing powerful symbionts and potential medicines.</title>
        <authorList>
            <person name="Rayko M."/>
        </authorList>
    </citation>
    <scope>NUCLEOTIDE SEQUENCE [LARGE SCALE GENOMIC DNA]</scope>
    <source>
        <strain evidence="5">Kwan_BN1</strain>
    </source>
</reference>
<dbReference type="CDD" id="cd19757">
    <property type="entry name" value="Bbox1"/>
    <property type="match status" value="1"/>
</dbReference>
<dbReference type="PANTHER" id="PTHR25462">
    <property type="entry name" value="BONUS, ISOFORM C-RELATED"/>
    <property type="match status" value="1"/>
</dbReference>
<gene>
    <name evidence="5" type="ORF">EB796_017130</name>
</gene>
<dbReference type="GO" id="GO:0005654">
    <property type="term" value="C:nucleoplasm"/>
    <property type="evidence" value="ECO:0007669"/>
    <property type="project" value="TreeGrafter"/>
</dbReference>
<evidence type="ECO:0000259" key="4">
    <source>
        <dbReference type="PROSITE" id="PS50119"/>
    </source>
</evidence>
<evidence type="ECO:0000313" key="6">
    <source>
        <dbReference type="Proteomes" id="UP000593567"/>
    </source>
</evidence>
<protein>
    <recommendedName>
        <fullName evidence="4">B box-type domain-containing protein</fullName>
    </recommendedName>
</protein>
<evidence type="ECO:0000313" key="5">
    <source>
        <dbReference type="EMBL" id="KAF6024570.1"/>
    </source>
</evidence>
<dbReference type="SUPFAM" id="SSF57845">
    <property type="entry name" value="B-box zinc-binding domain"/>
    <property type="match status" value="1"/>
</dbReference>
<comment type="caution">
    <text evidence="5">The sequence shown here is derived from an EMBL/GenBank/DDBJ whole genome shotgun (WGS) entry which is preliminary data.</text>
</comment>
<dbReference type="OrthoDB" id="6075765at2759"/>
<dbReference type="SMART" id="SM00336">
    <property type="entry name" value="BBOX"/>
    <property type="match status" value="2"/>
</dbReference>
<dbReference type="Proteomes" id="UP000593567">
    <property type="component" value="Unassembled WGS sequence"/>
</dbReference>
<feature type="region of interest" description="Disordered" evidence="3">
    <location>
        <begin position="504"/>
        <end position="529"/>
    </location>
</feature>
<dbReference type="InterPro" id="IPR047153">
    <property type="entry name" value="TRIM45/56/19-like"/>
</dbReference>
<dbReference type="Gene3D" id="3.30.160.60">
    <property type="entry name" value="Classic Zinc Finger"/>
    <property type="match status" value="1"/>
</dbReference>
<dbReference type="PANTHER" id="PTHR25462:SF305">
    <property type="entry name" value="RING-TYPE DOMAIN-CONTAINING PROTEIN"/>
    <property type="match status" value="1"/>
</dbReference>
<keyword evidence="1" id="KW-0479">Metal-binding</keyword>
<sequence length="892" mass="97932">MSVSFWVGVVPQQPKKLKRSCNCRRPTAVQRCLECNKQLCKRCVAQHLSTKVTQSHTLYTLENAHRLVCHEHEDEAVRFICKTCAKCICVFCTHTTHTGHDIMSILEGSENCQQELEKTMESCEDQIRKINSQLTFIEIWEKCYNDTKEHIMATSSDFLSQPSAKDSLASSVNLDEVQQGNDISLYKQSGGFSNHTLQSEASRNIEHMLPLDIPDVVCSAKITTEAYSQCESPHKSDNFSQYPSAELKDSACQSLCTSQVDSATQHLSELADAMSQCIQTHRVDSGTQWEGKESVLMTDASCQNEVHVIADSECQYENQSADVGTQFELNTQESSSQYDMAIGKHMQTTTNLTFDIKSNNRNSIPGRNIVTNTKVKISPIPGTVDQFCMKKPETFNNCTMTQLPGLKHISTNTVAKRRVDMACDPITDHISTQHSQTTSTSVADANTNTEPSPVLIHSETNTEIRSHQDEANQTVALRTKSQGTMIQPSLAEFGVKAKPANMNTFTNTDSVSTRHANTQTMPGKRFHRSTSTTLVSTVSRGVTAHVLGANSQTSTADLLHKVASGTQTQQNLVDSRVGPEELSHSNSSTNTVKNSAVTVACGPNSSRDNSKSIAVGTAPKPSQRSLGVNVRAIMTNSWTNPIIQPVSSKACGTDKVRHRHVGLFVRPSAVDSTTMTVPPQLKNASCGDNPILTQSTKQSDTKDLINYADSQTNTSRMFSSVCTILVNIALTVALISDTFLSQLGWDSNLGYISLIFLLHVSHIMLLDFRSVQTEWTFSINSSSITRVLPTIPQYERLSMLRTNTSSKSTSYLEDATGSGQAETNIPALHSLSKSSESRPDYTAPSPLIKPVMCDQSTSTATLSSLLHPEKSATDCMDHKISECIVKLRQVCL</sequence>
<dbReference type="InterPro" id="IPR000315">
    <property type="entry name" value="Znf_B-box"/>
</dbReference>
<feature type="compositionally biased region" description="Polar residues" evidence="3">
    <location>
        <begin position="504"/>
        <end position="521"/>
    </location>
</feature>
<dbReference type="Pfam" id="PF00643">
    <property type="entry name" value="zf-B_box"/>
    <property type="match status" value="1"/>
</dbReference>
<keyword evidence="6" id="KW-1185">Reference proteome</keyword>
<dbReference type="GO" id="GO:0008270">
    <property type="term" value="F:zinc ion binding"/>
    <property type="evidence" value="ECO:0007669"/>
    <property type="project" value="UniProtKB-KW"/>
</dbReference>
<dbReference type="PROSITE" id="PS50119">
    <property type="entry name" value="ZF_BBOX"/>
    <property type="match status" value="1"/>
</dbReference>
<keyword evidence="2" id="KW-0175">Coiled coil</keyword>
<name>A0A7J7JEB3_BUGNE</name>
<evidence type="ECO:0000256" key="2">
    <source>
        <dbReference type="SAM" id="Coils"/>
    </source>
</evidence>
<keyword evidence="1" id="KW-0863">Zinc-finger</keyword>
<feature type="region of interest" description="Disordered" evidence="3">
    <location>
        <begin position="601"/>
        <end position="623"/>
    </location>
</feature>
<evidence type="ECO:0000256" key="1">
    <source>
        <dbReference type="PROSITE-ProRule" id="PRU00024"/>
    </source>
</evidence>
<dbReference type="AlphaFoldDB" id="A0A7J7JEB3"/>
<feature type="compositionally biased region" description="Low complexity" evidence="3">
    <location>
        <begin position="432"/>
        <end position="441"/>
    </location>
</feature>
<accession>A0A7J7JEB3</accession>
<organism evidence="5 6">
    <name type="scientific">Bugula neritina</name>
    <name type="common">Brown bryozoan</name>
    <name type="synonym">Sertularia neritina</name>
    <dbReference type="NCBI Taxonomy" id="10212"/>
    <lineage>
        <taxon>Eukaryota</taxon>
        <taxon>Metazoa</taxon>
        <taxon>Spiralia</taxon>
        <taxon>Lophotrochozoa</taxon>
        <taxon>Bryozoa</taxon>
        <taxon>Gymnolaemata</taxon>
        <taxon>Cheilostomatida</taxon>
        <taxon>Flustrina</taxon>
        <taxon>Buguloidea</taxon>
        <taxon>Bugulidae</taxon>
        <taxon>Bugula</taxon>
    </lineage>
</organism>
<proteinExistence type="predicted"/>
<feature type="domain" description="B box-type" evidence="4">
    <location>
        <begin position="64"/>
        <end position="105"/>
    </location>
</feature>
<dbReference type="EMBL" id="VXIV02002559">
    <property type="protein sequence ID" value="KAF6024570.1"/>
    <property type="molecule type" value="Genomic_DNA"/>
</dbReference>
<feature type="region of interest" description="Disordered" evidence="3">
    <location>
        <begin position="431"/>
        <end position="454"/>
    </location>
</feature>
<feature type="coiled-coil region" evidence="2">
    <location>
        <begin position="106"/>
        <end position="133"/>
    </location>
</feature>
<feature type="compositionally biased region" description="Polar residues" evidence="3">
    <location>
        <begin position="442"/>
        <end position="451"/>
    </location>
</feature>